<name>A0A563EIV7_9PSEU</name>
<dbReference type="Pfam" id="PF13424">
    <property type="entry name" value="TPR_12"/>
    <property type="match status" value="1"/>
</dbReference>
<feature type="DNA-binding region" description="OmpR/PhoB-type" evidence="3">
    <location>
        <begin position="1"/>
        <end position="91"/>
    </location>
</feature>
<dbReference type="Gene3D" id="1.25.40.10">
    <property type="entry name" value="Tetratricopeptide repeat domain"/>
    <property type="match status" value="3"/>
</dbReference>
<gene>
    <name evidence="5" type="ORF">FKR81_34755</name>
</gene>
<evidence type="ECO:0000256" key="2">
    <source>
        <dbReference type="ARBA" id="ARBA00023125"/>
    </source>
</evidence>
<dbReference type="Gene3D" id="1.10.10.10">
    <property type="entry name" value="Winged helix-like DNA-binding domain superfamily/Winged helix DNA-binding domain"/>
    <property type="match status" value="1"/>
</dbReference>
<dbReference type="SUPFAM" id="SSF52540">
    <property type="entry name" value="P-loop containing nucleoside triphosphate hydrolases"/>
    <property type="match status" value="1"/>
</dbReference>
<evidence type="ECO:0000256" key="1">
    <source>
        <dbReference type="ARBA" id="ARBA00005820"/>
    </source>
</evidence>
<dbReference type="InterPro" id="IPR005158">
    <property type="entry name" value="BTAD"/>
</dbReference>
<dbReference type="InterPro" id="IPR011990">
    <property type="entry name" value="TPR-like_helical_dom_sf"/>
</dbReference>
<evidence type="ECO:0000256" key="3">
    <source>
        <dbReference type="PROSITE-ProRule" id="PRU01091"/>
    </source>
</evidence>
<dbReference type="Pfam" id="PF03704">
    <property type="entry name" value="BTAD"/>
    <property type="match status" value="1"/>
</dbReference>
<dbReference type="GO" id="GO:0006355">
    <property type="term" value="P:regulation of DNA-templated transcription"/>
    <property type="evidence" value="ECO:0007669"/>
    <property type="project" value="InterPro"/>
</dbReference>
<evidence type="ECO:0000313" key="6">
    <source>
        <dbReference type="Proteomes" id="UP000316639"/>
    </source>
</evidence>
<comment type="similarity">
    <text evidence="1">Belongs to the AfsR/DnrI/RedD regulatory family.</text>
</comment>
<dbReference type="SMART" id="SM00862">
    <property type="entry name" value="Trans_reg_C"/>
    <property type="match status" value="1"/>
</dbReference>
<dbReference type="InterPro" id="IPR016032">
    <property type="entry name" value="Sig_transdc_resp-reg_C-effctor"/>
</dbReference>
<dbReference type="InterPro" id="IPR001867">
    <property type="entry name" value="OmpR/PhoB-type_DNA-bd"/>
</dbReference>
<dbReference type="GO" id="GO:0000160">
    <property type="term" value="P:phosphorelay signal transduction system"/>
    <property type="evidence" value="ECO:0007669"/>
    <property type="project" value="InterPro"/>
</dbReference>
<proteinExistence type="inferred from homology"/>
<accession>A0A563EIV7</accession>
<organism evidence="5 6">
    <name type="scientific">Lentzea tibetensis</name>
    <dbReference type="NCBI Taxonomy" id="2591470"/>
    <lineage>
        <taxon>Bacteria</taxon>
        <taxon>Bacillati</taxon>
        <taxon>Actinomycetota</taxon>
        <taxon>Actinomycetes</taxon>
        <taxon>Pseudonocardiales</taxon>
        <taxon>Pseudonocardiaceae</taxon>
        <taxon>Lentzea</taxon>
    </lineage>
</organism>
<dbReference type="Pfam" id="PF25872">
    <property type="entry name" value="HTH_77"/>
    <property type="match status" value="1"/>
</dbReference>
<dbReference type="InterPro" id="IPR036388">
    <property type="entry name" value="WH-like_DNA-bd_sf"/>
</dbReference>
<dbReference type="AlphaFoldDB" id="A0A563EIV7"/>
<sequence length="911" mass="98180">MMRIGLLGPLVVETDDGEPVDVRGKRLRWLLIRLAMKPGVVVPADHLIADLWGDEPPVDGAAALQSAVSRLRRALPEPVIVSKHPGYYLDVPPEHVDVRRFERTLDPALWRGEPFEDAPFAERAAARLKEVRCDMLGLEQFATENPLREDLQARLMLALHASGRRSDALAVYERTRVVLAEELGVSPGAELAEAHLTVLRTEPERRRGNLPAPVSSLVGRADDLARIAALLAEHRLVTLTGFGGVGKTRLAVTHARSCEEAWLVELDSAADPLSALDAALGPNPLAADPFARLGSCLVVLDNCEHVVESAAALCARLLAAAPGVRVLATSREPLGIPGEVVHPVAPLDSAHAVELFSARVGRPVRGAERLCRELDGIPLALELAAARARTLTVAELTSRLDSRLQLLDRGVRTGPARHRTLRAVVDWSWDLLPDDERSLLSRLSVFAGGATAEAVTVVTGADDLWSTVDLLSALVDKSLVVRSGDRYRLLATVREYASERLTDQHVRFAHAVYYSSLAARLEPVLRTADQLAALSTSETERGNLDAALDFLVSGGHFAFAARLIASRAWHWLVMTRRFDELRRWASLVPDDPLCTALANLGEPAARPALLRLWDTETPTALCAMLLTNGQVWGQQEVASRLWDLSFRMDDGTDRWNAGFAALLRGVIAGEFSAGSAHYAEEMYEDALLEFQAVGDRWAIVYALSCLAMVLTNRGAFADALSALEQAGSIAAELGDVLVPMSLLVQTARLRARTGDLAGARADLDRAGPPFDALERARIAQARADIAYFSGDLTAAAMLYRAALAVDVHVAAHQFRATLHTGLALALTRLGDLDTARAEHSTALEVVSASADGPARALVWEGYADWLGATGDLPGALAALRKAESLRGANLSSDPAVVALRGRCEAEVVADR</sequence>
<protein>
    <submittedName>
        <fullName evidence="5">Tetratricopeptide repeat protein</fullName>
    </submittedName>
</protein>
<dbReference type="PANTHER" id="PTHR47691">
    <property type="entry name" value="REGULATOR-RELATED"/>
    <property type="match status" value="1"/>
</dbReference>
<dbReference type="InterPro" id="IPR058852">
    <property type="entry name" value="HTH_77"/>
</dbReference>
<dbReference type="OrthoDB" id="499349at2"/>
<dbReference type="GO" id="GO:0003677">
    <property type="term" value="F:DNA binding"/>
    <property type="evidence" value="ECO:0007669"/>
    <property type="project" value="UniProtKB-UniRule"/>
</dbReference>
<dbReference type="InterPro" id="IPR027417">
    <property type="entry name" value="P-loop_NTPase"/>
</dbReference>
<comment type="caution">
    <text evidence="5">The sequence shown here is derived from an EMBL/GenBank/DDBJ whole genome shotgun (WGS) entry which is preliminary data.</text>
</comment>
<dbReference type="SUPFAM" id="SSF46894">
    <property type="entry name" value="C-terminal effector domain of the bipartite response regulators"/>
    <property type="match status" value="1"/>
</dbReference>
<keyword evidence="2 3" id="KW-0238">DNA-binding</keyword>
<dbReference type="EMBL" id="VOBR01000030">
    <property type="protein sequence ID" value="TWP46748.1"/>
    <property type="molecule type" value="Genomic_DNA"/>
</dbReference>
<evidence type="ECO:0000259" key="4">
    <source>
        <dbReference type="PROSITE" id="PS51755"/>
    </source>
</evidence>
<dbReference type="Proteomes" id="UP000316639">
    <property type="component" value="Unassembled WGS sequence"/>
</dbReference>
<dbReference type="SMART" id="SM01043">
    <property type="entry name" value="BTAD"/>
    <property type="match status" value="1"/>
</dbReference>
<reference evidence="5 6" key="1">
    <citation type="submission" date="2019-07" db="EMBL/GenBank/DDBJ databases">
        <title>Lentzea xizangensis sp. nov., isolated from Qinghai-Tibetan Plateau Soils.</title>
        <authorList>
            <person name="Huang J."/>
        </authorList>
    </citation>
    <scope>NUCLEOTIDE SEQUENCE [LARGE SCALE GENOMIC DNA]</scope>
    <source>
        <strain evidence="5 6">FXJ1.1311</strain>
    </source>
</reference>
<keyword evidence="6" id="KW-1185">Reference proteome</keyword>
<dbReference type="SUPFAM" id="SSF48452">
    <property type="entry name" value="TPR-like"/>
    <property type="match status" value="3"/>
</dbReference>
<dbReference type="PANTHER" id="PTHR47691:SF3">
    <property type="entry name" value="HTH-TYPE TRANSCRIPTIONAL REGULATOR RV0890C-RELATED"/>
    <property type="match status" value="1"/>
</dbReference>
<evidence type="ECO:0000313" key="5">
    <source>
        <dbReference type="EMBL" id="TWP46748.1"/>
    </source>
</evidence>
<dbReference type="PROSITE" id="PS51755">
    <property type="entry name" value="OMPR_PHOB"/>
    <property type="match status" value="1"/>
</dbReference>
<feature type="domain" description="OmpR/PhoB-type" evidence="4">
    <location>
        <begin position="1"/>
        <end position="91"/>
    </location>
</feature>